<dbReference type="STRING" id="545697.HMPREF0216_01018"/>
<sequence>MYLNNKKSPKKIKLVYSIALLTLLLRYISLVVLWIVEKQSIIYSMKSLTQTNYIAIPLLALIALYIFLRMEDKSFDYNYVFTIILIISYVIIIKIYKLDIKIDSVFGFIVRFKEILVPSLIYLIILAAIMIITLLLGDKPYSNKKGMRLLMISLIVLIGEFIMFVSNMMIFPYNIVGEVFMLICSYNAINTFKIR</sequence>
<dbReference type="EMBL" id="AMEZ01000026">
    <property type="protein sequence ID" value="EKY28175.1"/>
    <property type="molecule type" value="Genomic_DNA"/>
</dbReference>
<protein>
    <submittedName>
        <fullName evidence="2">Uncharacterized protein</fullName>
    </submittedName>
</protein>
<feature type="transmembrane region" description="Helical" evidence="1">
    <location>
        <begin position="116"/>
        <end position="137"/>
    </location>
</feature>
<feature type="transmembrane region" description="Helical" evidence="1">
    <location>
        <begin position="48"/>
        <end position="68"/>
    </location>
</feature>
<feature type="transmembrane region" description="Helical" evidence="1">
    <location>
        <begin position="77"/>
        <end position="96"/>
    </location>
</feature>
<dbReference type="Proteomes" id="UP000010420">
    <property type="component" value="Unassembled WGS sequence"/>
</dbReference>
<keyword evidence="1" id="KW-0472">Membrane</keyword>
<dbReference type="eggNOG" id="ENOG502ZUV2">
    <property type="taxonomic scope" value="Bacteria"/>
</dbReference>
<keyword evidence="1" id="KW-0812">Transmembrane</keyword>
<gene>
    <name evidence="2" type="ORF">HMPREF0216_01018</name>
</gene>
<name>L1QKE2_9CLOT</name>
<evidence type="ECO:0000313" key="2">
    <source>
        <dbReference type="EMBL" id="EKY28175.1"/>
    </source>
</evidence>
<feature type="transmembrane region" description="Helical" evidence="1">
    <location>
        <begin position="12"/>
        <end position="36"/>
    </location>
</feature>
<comment type="caution">
    <text evidence="2">The sequence shown here is derived from an EMBL/GenBank/DDBJ whole genome shotgun (WGS) entry which is preliminary data.</text>
</comment>
<feature type="transmembrane region" description="Helical" evidence="1">
    <location>
        <begin position="149"/>
        <end position="165"/>
    </location>
</feature>
<evidence type="ECO:0000313" key="3">
    <source>
        <dbReference type="Proteomes" id="UP000010420"/>
    </source>
</evidence>
<keyword evidence="3" id="KW-1185">Reference proteome</keyword>
<keyword evidence="1" id="KW-1133">Transmembrane helix</keyword>
<proteinExistence type="predicted"/>
<dbReference type="AlphaFoldDB" id="L1QKE2"/>
<reference evidence="2 3" key="1">
    <citation type="submission" date="2012-05" db="EMBL/GenBank/DDBJ databases">
        <authorList>
            <person name="Weinstock G."/>
            <person name="Sodergren E."/>
            <person name="Lobos E.A."/>
            <person name="Fulton L."/>
            <person name="Fulton R."/>
            <person name="Courtney L."/>
            <person name="Fronick C."/>
            <person name="O'Laughlin M."/>
            <person name="Godfrey J."/>
            <person name="Wilson R.M."/>
            <person name="Miner T."/>
            <person name="Farmer C."/>
            <person name="Delehaunty K."/>
            <person name="Cordes M."/>
            <person name="Minx P."/>
            <person name="Tomlinson C."/>
            <person name="Chen J."/>
            <person name="Wollam A."/>
            <person name="Pepin K.H."/>
            <person name="Bhonagiri V."/>
            <person name="Zhang X."/>
            <person name="Suruliraj S."/>
            <person name="Warren W."/>
            <person name="Mitreva M."/>
            <person name="Mardis E.R."/>
            <person name="Wilson R.K."/>
        </authorList>
    </citation>
    <scope>NUCLEOTIDE SEQUENCE [LARGE SCALE GENOMIC DNA]</scope>
    <source>
        <strain evidence="2 3">DSM 1785</strain>
    </source>
</reference>
<accession>L1QKE2</accession>
<dbReference type="PATRIC" id="fig|545697.3.peg.1003"/>
<evidence type="ECO:0000256" key="1">
    <source>
        <dbReference type="SAM" id="Phobius"/>
    </source>
</evidence>
<organism evidence="2 3">
    <name type="scientific">Clostridium celatum DSM 1785</name>
    <dbReference type="NCBI Taxonomy" id="545697"/>
    <lineage>
        <taxon>Bacteria</taxon>
        <taxon>Bacillati</taxon>
        <taxon>Bacillota</taxon>
        <taxon>Clostridia</taxon>
        <taxon>Eubacteriales</taxon>
        <taxon>Clostridiaceae</taxon>
        <taxon>Clostridium</taxon>
    </lineage>
</organism>
<dbReference type="HOGENOM" id="CLU_110614_1_0_9"/>